<feature type="transmembrane region" description="Helical" evidence="14">
    <location>
        <begin position="44"/>
        <end position="64"/>
    </location>
</feature>
<dbReference type="EC" id="1.3.99.-" evidence="14"/>
<evidence type="ECO:0000313" key="16">
    <source>
        <dbReference type="Proteomes" id="UP001556196"/>
    </source>
</evidence>
<keyword evidence="9 14" id="KW-1133">Transmembrane helix</keyword>
<comment type="catalytic activity">
    <reaction evidence="13 14">
        <text>protoporphyrinogen IX + 3 A = protoporphyrin IX + 3 AH2</text>
        <dbReference type="Rhea" id="RHEA:62000"/>
        <dbReference type="ChEBI" id="CHEBI:13193"/>
        <dbReference type="ChEBI" id="CHEBI:17499"/>
        <dbReference type="ChEBI" id="CHEBI:57306"/>
        <dbReference type="ChEBI" id="CHEBI:57307"/>
    </reaction>
</comment>
<dbReference type="PANTHER" id="PTHR40255">
    <property type="entry name" value="UPF0093 MEMBRANE PROTEIN SLR1790"/>
    <property type="match status" value="1"/>
</dbReference>
<comment type="subunit">
    <text evidence="14">Homodimer.</text>
</comment>
<evidence type="ECO:0000256" key="6">
    <source>
        <dbReference type="ARBA" id="ARBA00022617"/>
    </source>
</evidence>
<evidence type="ECO:0000256" key="9">
    <source>
        <dbReference type="ARBA" id="ARBA00022989"/>
    </source>
</evidence>
<keyword evidence="11 14" id="KW-0408">Iron</keyword>
<evidence type="ECO:0000256" key="3">
    <source>
        <dbReference type="ARBA" id="ARBA00006501"/>
    </source>
</evidence>
<feature type="binding site" description="axial binding residue" evidence="14">
    <location>
        <position position="50"/>
    </location>
    <ligand>
        <name>heme</name>
        <dbReference type="ChEBI" id="CHEBI:30413"/>
    </ligand>
    <ligandPart>
        <name>Fe</name>
        <dbReference type="ChEBI" id="CHEBI:18248"/>
    </ligandPart>
</feature>
<keyword evidence="7 14" id="KW-0812">Transmembrane</keyword>
<dbReference type="RefSeq" id="WP_367723237.1">
    <property type="nucleotide sequence ID" value="NZ_JBFOCI010000002.1"/>
</dbReference>
<keyword evidence="6 14" id="KW-0349">Heme</keyword>
<evidence type="ECO:0000256" key="13">
    <source>
        <dbReference type="ARBA" id="ARBA00048390"/>
    </source>
</evidence>
<gene>
    <name evidence="15" type="primary">hemJ</name>
    <name evidence="15" type="ORF">ABUE31_09245</name>
</gene>
<reference evidence="15 16" key="1">
    <citation type="submission" date="2024-06" db="EMBL/GenBank/DDBJ databases">
        <authorList>
            <person name="Tuo L."/>
        </authorList>
    </citation>
    <scope>NUCLEOTIDE SEQUENCE [LARGE SCALE GENOMIC DNA]</scope>
    <source>
        <strain evidence="15 16">ZMM04-5</strain>
    </source>
</reference>
<evidence type="ECO:0000256" key="8">
    <source>
        <dbReference type="ARBA" id="ARBA00022723"/>
    </source>
</evidence>
<evidence type="ECO:0000256" key="14">
    <source>
        <dbReference type="HAMAP-Rule" id="MF_02239"/>
    </source>
</evidence>
<keyword evidence="16" id="KW-1185">Reference proteome</keyword>
<dbReference type="EMBL" id="JBFOCI010000002">
    <property type="protein sequence ID" value="MEW9806165.1"/>
    <property type="molecule type" value="Genomic_DNA"/>
</dbReference>
<comment type="cofactor">
    <cofactor evidence="14">
        <name>heme b</name>
        <dbReference type="ChEBI" id="CHEBI:60344"/>
    </cofactor>
    <text evidence="14">Binds 1 heme b (iron(II)-protoporphyrin IX) group per subunit.</text>
</comment>
<evidence type="ECO:0000256" key="2">
    <source>
        <dbReference type="ARBA" id="ARBA00005073"/>
    </source>
</evidence>
<sequence>MTGNAPQTGRRNGSSPAVRALVGLAIVAALTAVLFLAVPGDFYMWAKAIHVIAVIAWMAGMLYLPRLFVYHADAPAGSQQSETFKVMERRLLRAIINPAMTVTWVFGLWLAWQGFGFQGGWLHAKIALVLAMSGVHGYLSASVRRFAEDRNEKPARHWRIVNEVPTVLMIAIVILVVVKPF</sequence>
<protein>
    <recommendedName>
        <fullName evidence="4 14">Protoporphyrinogen IX oxidase</fullName>
        <shortName evidence="14">PPO</shortName>
        <ecNumber evidence="14">1.3.99.-</ecNumber>
    </recommendedName>
</protein>
<name>A0ABV3QZ94_9HYPH</name>
<evidence type="ECO:0000313" key="15">
    <source>
        <dbReference type="EMBL" id="MEW9806165.1"/>
    </source>
</evidence>
<evidence type="ECO:0000256" key="12">
    <source>
        <dbReference type="ARBA" id="ARBA00023136"/>
    </source>
</evidence>
<feature type="transmembrane region" description="Helical" evidence="14">
    <location>
        <begin position="121"/>
        <end position="139"/>
    </location>
</feature>
<feature type="transmembrane region" description="Helical" evidence="14">
    <location>
        <begin position="94"/>
        <end position="115"/>
    </location>
</feature>
<evidence type="ECO:0000256" key="4">
    <source>
        <dbReference type="ARBA" id="ARBA00017504"/>
    </source>
</evidence>
<evidence type="ECO:0000256" key="10">
    <source>
        <dbReference type="ARBA" id="ARBA00023002"/>
    </source>
</evidence>
<accession>A0ABV3QZ94</accession>
<feature type="transmembrane region" description="Helical" evidence="14">
    <location>
        <begin position="20"/>
        <end position="38"/>
    </location>
</feature>
<evidence type="ECO:0000256" key="7">
    <source>
        <dbReference type="ARBA" id="ARBA00022692"/>
    </source>
</evidence>
<dbReference type="PANTHER" id="PTHR40255:SF1">
    <property type="entry name" value="PROTOPORPHYRINOGEN IX OXIDASE"/>
    <property type="match status" value="1"/>
</dbReference>
<dbReference type="InterPro" id="IPR005265">
    <property type="entry name" value="HemJ-like"/>
</dbReference>
<feature type="transmembrane region" description="Helical" evidence="14">
    <location>
        <begin position="160"/>
        <end position="178"/>
    </location>
</feature>
<dbReference type="Proteomes" id="UP001556196">
    <property type="component" value="Unassembled WGS sequence"/>
</dbReference>
<comment type="similarity">
    <text evidence="3 14">Belongs to the HemJ family.</text>
</comment>
<comment type="pathway">
    <text evidence="2 14">Porphyrin-containing compound metabolism; protoporphyrin-IX biosynthesis; protoporphyrin-IX from protoporphyrinogen-IX: step 1/1.</text>
</comment>
<keyword evidence="5 14" id="KW-1003">Cell membrane</keyword>
<comment type="caution">
    <text evidence="15">The sequence shown here is derived from an EMBL/GenBank/DDBJ whole genome shotgun (WGS) entry which is preliminary data.</text>
</comment>
<keyword evidence="10 14" id="KW-0560">Oxidoreductase</keyword>
<keyword evidence="12 14" id="KW-0472">Membrane</keyword>
<dbReference type="NCBIfam" id="TIGR00701">
    <property type="entry name" value="protoporphyrinogen oxidase HemJ"/>
    <property type="match status" value="1"/>
</dbReference>
<proteinExistence type="inferred from homology"/>
<comment type="function">
    <text evidence="14">Catalyzes the oxidation of protoporphyrinogen IX to protoporphyrin IX.</text>
</comment>
<feature type="binding site" description="axial binding residue" evidence="14">
    <location>
        <position position="125"/>
    </location>
    <ligand>
        <name>heme</name>
        <dbReference type="ChEBI" id="CHEBI:30413"/>
    </ligand>
    <ligandPart>
        <name>Fe</name>
        <dbReference type="ChEBI" id="CHEBI:18248"/>
    </ligandPart>
</feature>
<evidence type="ECO:0000256" key="1">
    <source>
        <dbReference type="ARBA" id="ARBA00004651"/>
    </source>
</evidence>
<dbReference type="Pfam" id="PF03653">
    <property type="entry name" value="UPF0093"/>
    <property type="match status" value="1"/>
</dbReference>
<evidence type="ECO:0000256" key="11">
    <source>
        <dbReference type="ARBA" id="ARBA00023004"/>
    </source>
</evidence>
<comment type="subcellular location">
    <subcellularLocation>
        <location evidence="1 14">Cell membrane</location>
        <topology evidence="1 14">Multi-pass membrane protein</topology>
    </subcellularLocation>
</comment>
<organism evidence="15 16">
    <name type="scientific">Mesorhizobium marinum</name>
    <dbReference type="NCBI Taxonomy" id="3228790"/>
    <lineage>
        <taxon>Bacteria</taxon>
        <taxon>Pseudomonadati</taxon>
        <taxon>Pseudomonadota</taxon>
        <taxon>Alphaproteobacteria</taxon>
        <taxon>Hyphomicrobiales</taxon>
        <taxon>Phyllobacteriaceae</taxon>
        <taxon>Mesorhizobium</taxon>
    </lineage>
</organism>
<keyword evidence="8 14" id="KW-0479">Metal-binding</keyword>
<evidence type="ECO:0000256" key="5">
    <source>
        <dbReference type="ARBA" id="ARBA00022475"/>
    </source>
</evidence>
<dbReference type="HAMAP" id="MF_02239">
    <property type="entry name" value="HemJ"/>
    <property type="match status" value="1"/>
</dbReference>